<name>A0A3S4ZP32_9PLAT</name>
<organism evidence="1 2">
    <name type="scientific">Protopolystoma xenopodis</name>
    <dbReference type="NCBI Taxonomy" id="117903"/>
    <lineage>
        <taxon>Eukaryota</taxon>
        <taxon>Metazoa</taxon>
        <taxon>Spiralia</taxon>
        <taxon>Lophotrochozoa</taxon>
        <taxon>Platyhelminthes</taxon>
        <taxon>Monogenea</taxon>
        <taxon>Polyopisthocotylea</taxon>
        <taxon>Polystomatidea</taxon>
        <taxon>Polystomatidae</taxon>
        <taxon>Protopolystoma</taxon>
    </lineage>
</organism>
<evidence type="ECO:0000313" key="1">
    <source>
        <dbReference type="EMBL" id="VEL16322.1"/>
    </source>
</evidence>
<sequence>KSCVQYTVHVNETYQLGYTRENNSADIYLFEFVDGLEVSYPVSVNSSNEIPEHLPPLFTEPGYSEQLMALATNALESLAMRIDQWLRACQEVIDTDFVWRSLTAHRTSSSLRRQIFTLLTTLVPDAELSEGFDCTSPDVDRLLYRLICQLSSDPHLAQTAFDVDKDTPKNSVPLISLCHEPEHCLRTLREMVITLLHLLLPKLELPGSFDIEKDLPHLIDAVYSYNPQVCDLD</sequence>
<proteinExistence type="predicted"/>
<reference evidence="1" key="1">
    <citation type="submission" date="2018-11" db="EMBL/GenBank/DDBJ databases">
        <authorList>
            <consortium name="Pathogen Informatics"/>
        </authorList>
    </citation>
    <scope>NUCLEOTIDE SEQUENCE</scope>
</reference>
<dbReference type="AlphaFoldDB" id="A0A3S4ZP32"/>
<feature type="non-terminal residue" evidence="1">
    <location>
        <position position="1"/>
    </location>
</feature>
<gene>
    <name evidence="1" type="ORF">PXEA_LOCUS9762</name>
</gene>
<comment type="caution">
    <text evidence="1">The sequence shown here is derived from an EMBL/GenBank/DDBJ whole genome shotgun (WGS) entry which is preliminary data.</text>
</comment>
<dbReference type="OrthoDB" id="6239159at2759"/>
<dbReference type="Proteomes" id="UP000784294">
    <property type="component" value="Unassembled WGS sequence"/>
</dbReference>
<keyword evidence="2" id="KW-1185">Reference proteome</keyword>
<dbReference type="EMBL" id="CAAALY010027984">
    <property type="protein sequence ID" value="VEL16322.1"/>
    <property type="molecule type" value="Genomic_DNA"/>
</dbReference>
<accession>A0A3S4ZP32</accession>
<evidence type="ECO:0000313" key="2">
    <source>
        <dbReference type="Proteomes" id="UP000784294"/>
    </source>
</evidence>
<protein>
    <submittedName>
        <fullName evidence="1">Uncharacterized protein</fullName>
    </submittedName>
</protein>